<feature type="transmembrane region" description="Helical" evidence="10">
    <location>
        <begin position="21"/>
        <end position="44"/>
    </location>
</feature>
<evidence type="ECO:0000256" key="9">
    <source>
        <dbReference type="ARBA" id="ARBA00030775"/>
    </source>
</evidence>
<dbReference type="NCBIfam" id="TIGR02532">
    <property type="entry name" value="IV_pilin_GFxxxE"/>
    <property type="match status" value="1"/>
</dbReference>
<sequence length="208" mass="23534">MVIRNVRNSVQSRNLTRLRGFTLIEILLVLVLLSLTAVAVIATIPTNAKDVAKQYAHSFYQRVQLLNEEAILSGLDFGIRVDEQKSTYVLMSLNSEGWQEVEFEKIPSTTELPEELSLSLKLGGGAWQDDDRLFNPGSLFDEDMFADLEEKKKPKPPQIYILSSAELTPFTLSFYPNTGDSLQDGWRIRVQDNGVIRLLQPGEEDEEE</sequence>
<dbReference type="SUPFAM" id="SSF54523">
    <property type="entry name" value="Pili subunits"/>
    <property type="match status" value="1"/>
</dbReference>
<dbReference type="Proteomes" id="UP000326789">
    <property type="component" value="Unassembled WGS sequence"/>
</dbReference>
<evidence type="ECO:0000256" key="5">
    <source>
        <dbReference type="ARBA" id="ARBA00022519"/>
    </source>
</evidence>
<dbReference type="Pfam" id="PF07963">
    <property type="entry name" value="N_methyl"/>
    <property type="match status" value="1"/>
</dbReference>
<dbReference type="InterPro" id="IPR045584">
    <property type="entry name" value="Pilin-like"/>
</dbReference>
<dbReference type="InterPro" id="IPR049875">
    <property type="entry name" value="TypeII_GspH"/>
</dbReference>
<dbReference type="GO" id="GO:0015627">
    <property type="term" value="C:type II protein secretion system complex"/>
    <property type="evidence" value="ECO:0007669"/>
    <property type="project" value="InterPro"/>
</dbReference>
<evidence type="ECO:0000256" key="2">
    <source>
        <dbReference type="ARBA" id="ARBA00021549"/>
    </source>
</evidence>
<keyword evidence="3" id="KW-1003">Cell membrane</keyword>
<evidence type="ECO:0000256" key="8">
    <source>
        <dbReference type="ARBA" id="ARBA00023136"/>
    </source>
</evidence>
<dbReference type="Gene3D" id="3.55.40.10">
    <property type="entry name" value="minor pseudopilin epsh domain"/>
    <property type="match status" value="1"/>
</dbReference>
<dbReference type="GO" id="GO:0015628">
    <property type="term" value="P:protein secretion by the type II secretion system"/>
    <property type="evidence" value="ECO:0007669"/>
    <property type="project" value="InterPro"/>
</dbReference>
<comment type="subcellular location">
    <subcellularLocation>
        <location evidence="1">Cell inner membrane</location>
        <topology evidence="1">Single-pass membrane protein</topology>
    </subcellularLocation>
</comment>
<comment type="caution">
    <text evidence="11">The sequence shown here is derived from an EMBL/GenBank/DDBJ whole genome shotgun (WGS) entry which is preliminary data.</text>
</comment>
<keyword evidence="7 10" id="KW-1133">Transmembrane helix</keyword>
<dbReference type="NCBIfam" id="TIGR01708">
    <property type="entry name" value="typeII_sec_gspH"/>
    <property type="match status" value="1"/>
</dbReference>
<evidence type="ECO:0000256" key="3">
    <source>
        <dbReference type="ARBA" id="ARBA00022475"/>
    </source>
</evidence>
<keyword evidence="4" id="KW-0488">Methylation</keyword>
<reference evidence="11 12" key="1">
    <citation type="submission" date="2019-09" db="EMBL/GenBank/DDBJ databases">
        <title>Whole genome sequence of Vibrio fortis.</title>
        <authorList>
            <person name="Das S.K."/>
        </authorList>
    </citation>
    <scope>NUCLEOTIDE SEQUENCE [LARGE SCALE GENOMIC DNA]</scope>
    <source>
        <strain evidence="11 12">AN60</strain>
    </source>
</reference>
<dbReference type="InterPro" id="IPR002416">
    <property type="entry name" value="T2SS_protein-GspH"/>
</dbReference>
<evidence type="ECO:0000256" key="10">
    <source>
        <dbReference type="SAM" id="Phobius"/>
    </source>
</evidence>
<organism evidence="11 12">
    <name type="scientific">Vibrio fortis</name>
    <dbReference type="NCBI Taxonomy" id="212667"/>
    <lineage>
        <taxon>Bacteria</taxon>
        <taxon>Pseudomonadati</taxon>
        <taxon>Pseudomonadota</taxon>
        <taxon>Gammaproteobacteria</taxon>
        <taxon>Vibrionales</taxon>
        <taxon>Vibrionaceae</taxon>
        <taxon>Vibrio</taxon>
    </lineage>
</organism>
<evidence type="ECO:0000256" key="1">
    <source>
        <dbReference type="ARBA" id="ARBA00004377"/>
    </source>
</evidence>
<protein>
    <recommendedName>
        <fullName evidence="2">Type II secretion system protein H</fullName>
    </recommendedName>
    <alternativeName>
        <fullName evidence="9">General secretion pathway protein H</fullName>
    </alternativeName>
</protein>
<dbReference type="EMBL" id="VWSE01000007">
    <property type="protein sequence ID" value="KAB0287687.1"/>
    <property type="molecule type" value="Genomic_DNA"/>
</dbReference>
<name>A0A5N3QZR3_9VIBR</name>
<proteinExistence type="predicted"/>
<dbReference type="InterPro" id="IPR051621">
    <property type="entry name" value="T2SS_protein_J"/>
</dbReference>
<dbReference type="PANTHER" id="PTHR39583">
    <property type="entry name" value="TYPE II SECRETION SYSTEM PROTEIN J-RELATED"/>
    <property type="match status" value="1"/>
</dbReference>
<dbReference type="InterPro" id="IPR012902">
    <property type="entry name" value="N_methyl_site"/>
</dbReference>
<dbReference type="AlphaFoldDB" id="A0A5N3QZR3"/>
<dbReference type="PANTHER" id="PTHR39583:SF2">
    <property type="entry name" value="TYPE II SECRETION SYSTEM PROTEIN J"/>
    <property type="match status" value="1"/>
</dbReference>
<dbReference type="PRINTS" id="PR00885">
    <property type="entry name" value="BCTERIALGSPH"/>
</dbReference>
<evidence type="ECO:0000256" key="6">
    <source>
        <dbReference type="ARBA" id="ARBA00022692"/>
    </source>
</evidence>
<dbReference type="GO" id="GO:0005886">
    <property type="term" value="C:plasma membrane"/>
    <property type="evidence" value="ECO:0007669"/>
    <property type="project" value="UniProtKB-SubCell"/>
</dbReference>
<accession>A0A5N3QZR3</accession>
<evidence type="ECO:0000313" key="11">
    <source>
        <dbReference type="EMBL" id="KAB0287687.1"/>
    </source>
</evidence>
<keyword evidence="8 10" id="KW-0472">Membrane</keyword>
<evidence type="ECO:0000313" key="12">
    <source>
        <dbReference type="Proteomes" id="UP000326789"/>
    </source>
</evidence>
<keyword evidence="5" id="KW-0997">Cell inner membrane</keyword>
<dbReference type="PROSITE" id="PS00409">
    <property type="entry name" value="PROKAR_NTER_METHYL"/>
    <property type="match status" value="1"/>
</dbReference>
<evidence type="ECO:0000256" key="7">
    <source>
        <dbReference type="ARBA" id="ARBA00022989"/>
    </source>
</evidence>
<keyword evidence="6 10" id="KW-0812">Transmembrane</keyword>
<gene>
    <name evidence="11" type="ORF">F2P58_13780</name>
</gene>
<dbReference type="RefSeq" id="WP_150870718.1">
    <property type="nucleotide sequence ID" value="NZ_VWSE01000007.1"/>
</dbReference>
<evidence type="ECO:0000256" key="4">
    <source>
        <dbReference type="ARBA" id="ARBA00022481"/>
    </source>
</evidence>